<keyword evidence="2" id="KW-0805">Transcription regulation</keyword>
<keyword evidence="4" id="KW-0804">Transcription</keyword>
<feature type="region of interest" description="Disordered" evidence="6">
    <location>
        <begin position="62"/>
        <end position="89"/>
    </location>
</feature>
<dbReference type="GO" id="GO:0001228">
    <property type="term" value="F:DNA-binding transcription activator activity, RNA polymerase II-specific"/>
    <property type="evidence" value="ECO:0007669"/>
    <property type="project" value="InterPro"/>
</dbReference>
<dbReference type="Proteomes" id="UP000008909">
    <property type="component" value="Unassembled WGS sequence"/>
</dbReference>
<dbReference type="Gene3D" id="3.30.70.3530">
    <property type="entry name" value="GCM motif"/>
    <property type="match status" value="1"/>
</dbReference>
<dbReference type="AlphaFoldDB" id="H2KV09"/>
<dbReference type="PANTHER" id="PTHR12414">
    <property type="entry name" value="GLIAL CELLS MISSING RELATED/GLIDE"/>
    <property type="match status" value="1"/>
</dbReference>
<dbReference type="InterPro" id="IPR039791">
    <property type="entry name" value="GCM"/>
</dbReference>
<dbReference type="GO" id="GO:0005634">
    <property type="term" value="C:nucleus"/>
    <property type="evidence" value="ECO:0007669"/>
    <property type="project" value="TreeGrafter"/>
</dbReference>
<feature type="domain" description="GCM" evidence="7">
    <location>
        <begin position="265"/>
        <end position="422"/>
    </location>
</feature>
<proteinExistence type="predicted"/>
<evidence type="ECO:0000256" key="3">
    <source>
        <dbReference type="ARBA" id="ARBA00023125"/>
    </source>
</evidence>
<dbReference type="EMBL" id="DF144265">
    <property type="protein sequence ID" value="GAA38404.2"/>
    <property type="molecule type" value="Genomic_DNA"/>
</dbReference>
<reference evidence="8" key="1">
    <citation type="journal article" date="2011" name="Genome Biol.">
        <title>The draft genome of the carcinogenic human liver fluke Clonorchis sinensis.</title>
        <authorList>
            <person name="Wang X."/>
            <person name="Chen W."/>
            <person name="Huang Y."/>
            <person name="Sun J."/>
            <person name="Men J."/>
            <person name="Liu H."/>
            <person name="Luo F."/>
            <person name="Guo L."/>
            <person name="Lv X."/>
            <person name="Deng C."/>
            <person name="Zhou C."/>
            <person name="Fan Y."/>
            <person name="Li X."/>
            <person name="Huang L."/>
            <person name="Hu Y."/>
            <person name="Liang C."/>
            <person name="Hu X."/>
            <person name="Xu J."/>
            <person name="Yu X."/>
        </authorList>
    </citation>
    <scope>NUCLEOTIDE SEQUENCE [LARGE SCALE GENOMIC DNA]</scope>
    <source>
        <strain evidence="8">Henan</strain>
    </source>
</reference>
<sequence>MGILSSWEAKYIADQPFMVERLSLQTTSRSVPVHPGPTIRLPIKPVHRTAFQLVTISWQPSVRRAGSSQSRDSQLRSNNNEVQRSASATSISAATISTTAMEPASPVFDIANRSPLNQVRVYNFPNTTSSPGLLVDCLTLHTTSNRSSNLSTSSEYNTLDSDSTPVYYATLSSPVAYYNGLSSSNHDAPLSLPELVQKAGQCTHDVSAETLSNPSILESTCTILPPLVTPYEATRTRPHQPNHGTPFAEGPVLPNGLKECSASSHHWDIKDVKLPRVPTFDPYELWPTGHCRRIYSQACERARRHQSGWAMRNTNNHNPQVLKKSCLGVLECSAGCLVHGKPLSLRPAICDKARKKQINRMCITPGCSGRLVLRNCRGHSGYPVTHFWRFANGAVYFEAKGEHDHNRPSLKTFGLSESYSSFDVDLTGFGRSPGSKRCGLASTNPGASSPLTDNSKIEPEALLEEEETTNGMAFSTPSSFERLKGMFKKDVLVDPSPWVHNSSKQATSLNRLCKDKKNKVEPLPTILFGQPSGLNDAMSKRTKKSRCRKPSFESGRPVKSDSALRQVPKWFAEHSKSYLQKHEPYTYSNLDLAGSLSTSTEIGLSATCQTEQANQWTMPPVNLPIYPEGAINSSEANQAAFMLPNHCAPFNETMMISNSAYGSPLVMDIPSGPPNVCSSPFSSRSSRWSSSTSSLSISSSRTHHTPTNLCAFGNGAVLSQINGFSGYPDINTETAGGTVSSYISDSGGMETYEQNAHAAGMTDMLQTEMSYPNERNYAMTGVHNSHATSKNSLWPDPSETTFPTHFPVDEFQEARIHQDEVVGLVGYSTSHVQCEQLNTFWIPSDSFEIQADRSHCFNSSNPTENYEPLPNPQHSAHAVNEQPHSTLFQLAKNQTYQVCLNESHSSEIAQNTSDMFRSSETSAFSQSVSSSITGDGQMFPPIHVANQENATLDPIGDWDTYPTTWITHPTLPPVAAAAAQCSINNQLDELPNPPLLTPMTQHVDFDKTHTTMNSNPTNWVSEKEISECTDTYIYESFNSY</sequence>
<dbReference type="PANTHER" id="PTHR12414:SF8">
    <property type="entry name" value="TRANSCRIPTION FACTOR GLIAL CELLS MISSING-RELATED"/>
    <property type="match status" value="1"/>
</dbReference>
<feature type="compositionally biased region" description="Basic residues" evidence="6">
    <location>
        <begin position="540"/>
        <end position="549"/>
    </location>
</feature>
<dbReference type="Gene3D" id="2.20.25.670">
    <property type="entry name" value="GCM domain, large subdomain"/>
    <property type="match status" value="1"/>
</dbReference>
<gene>
    <name evidence="8" type="ORF">CLF_110955</name>
</gene>
<dbReference type="InterPro" id="IPR043020">
    <property type="entry name" value="GCM_large"/>
</dbReference>
<keyword evidence="3" id="KW-0238">DNA-binding</keyword>
<evidence type="ECO:0000259" key="7">
    <source>
        <dbReference type="PROSITE" id="PS50807"/>
    </source>
</evidence>
<dbReference type="InterPro" id="IPR003902">
    <property type="entry name" value="Tscrpt_reg_GCM"/>
</dbReference>
<evidence type="ECO:0000256" key="6">
    <source>
        <dbReference type="SAM" id="MobiDB-lite"/>
    </source>
</evidence>
<dbReference type="PROSITE" id="PS50807">
    <property type="entry name" value="GCM"/>
    <property type="match status" value="1"/>
</dbReference>
<feature type="region of interest" description="Disordered" evidence="6">
    <location>
        <begin position="531"/>
        <end position="559"/>
    </location>
</feature>
<dbReference type="SUPFAM" id="SSF90073">
    <property type="entry name" value="GCM domain"/>
    <property type="match status" value="1"/>
</dbReference>
<dbReference type="GO" id="GO:0000978">
    <property type="term" value="F:RNA polymerase II cis-regulatory region sequence-specific DNA binding"/>
    <property type="evidence" value="ECO:0007669"/>
    <property type="project" value="TreeGrafter"/>
</dbReference>
<feature type="compositionally biased region" description="Polar residues" evidence="6">
    <location>
        <begin position="62"/>
        <end position="84"/>
    </location>
</feature>
<dbReference type="InterPro" id="IPR036115">
    <property type="entry name" value="GCM_dom_sf"/>
</dbReference>
<evidence type="ECO:0000256" key="5">
    <source>
        <dbReference type="ARBA" id="ARBA00023242"/>
    </source>
</evidence>
<dbReference type="GO" id="GO:0042063">
    <property type="term" value="P:gliogenesis"/>
    <property type="evidence" value="ECO:0007669"/>
    <property type="project" value="TreeGrafter"/>
</dbReference>
<feature type="compositionally biased region" description="Low complexity" evidence="6">
    <location>
        <begin position="678"/>
        <end position="700"/>
    </location>
</feature>
<evidence type="ECO:0000313" key="8">
    <source>
        <dbReference type="EMBL" id="GAA38404.2"/>
    </source>
</evidence>
<evidence type="ECO:0000256" key="1">
    <source>
        <dbReference type="ARBA" id="ARBA00022473"/>
    </source>
</evidence>
<dbReference type="InterPro" id="IPR043021">
    <property type="entry name" value="GCM_small"/>
</dbReference>
<evidence type="ECO:0000256" key="4">
    <source>
        <dbReference type="ARBA" id="ARBA00023163"/>
    </source>
</evidence>
<keyword evidence="5" id="KW-0539">Nucleus</keyword>
<evidence type="ECO:0000313" key="9">
    <source>
        <dbReference type="Proteomes" id="UP000008909"/>
    </source>
</evidence>
<keyword evidence="1" id="KW-0217">Developmental protein</keyword>
<organism evidence="8 9">
    <name type="scientific">Clonorchis sinensis</name>
    <name type="common">Chinese liver fluke</name>
    <dbReference type="NCBI Taxonomy" id="79923"/>
    <lineage>
        <taxon>Eukaryota</taxon>
        <taxon>Metazoa</taxon>
        <taxon>Spiralia</taxon>
        <taxon>Lophotrochozoa</taxon>
        <taxon>Platyhelminthes</taxon>
        <taxon>Trematoda</taxon>
        <taxon>Digenea</taxon>
        <taxon>Opisthorchiida</taxon>
        <taxon>Opisthorchiata</taxon>
        <taxon>Opisthorchiidae</taxon>
        <taxon>Clonorchis</taxon>
    </lineage>
</organism>
<accession>H2KV09</accession>
<evidence type="ECO:0000256" key="2">
    <source>
        <dbReference type="ARBA" id="ARBA00023015"/>
    </source>
</evidence>
<dbReference type="Pfam" id="PF03615">
    <property type="entry name" value="GCM"/>
    <property type="match status" value="1"/>
</dbReference>
<protein>
    <submittedName>
        <fullName evidence="8">Transcription factor glial cells missing</fullName>
    </submittedName>
</protein>
<feature type="region of interest" description="Disordered" evidence="6">
    <location>
        <begin position="678"/>
        <end position="703"/>
    </location>
</feature>
<name>H2KV09_CLOSI</name>
<keyword evidence="9" id="KW-1185">Reference proteome</keyword>